<evidence type="ECO:0000313" key="2">
    <source>
        <dbReference type="EMBL" id="SON90106.1"/>
    </source>
</evidence>
<evidence type="ECO:0000313" key="4">
    <source>
        <dbReference type="Proteomes" id="UP000234181"/>
    </source>
</evidence>
<evidence type="ECO:0000313" key="3">
    <source>
        <dbReference type="Proteomes" id="UP000234166"/>
    </source>
</evidence>
<keyword evidence="4" id="KW-1185">Reference proteome</keyword>
<evidence type="ECO:0008006" key="5">
    <source>
        <dbReference type="Google" id="ProtNLM"/>
    </source>
</evidence>
<evidence type="ECO:0000313" key="1">
    <source>
        <dbReference type="EMBL" id="SON82759.1"/>
    </source>
</evidence>
<dbReference type="AlphaFoldDB" id="A0AB38E0W0"/>
<proteinExistence type="predicted"/>
<sequence>MARLTATLRARLAKIALFVGADLAASGFIGKAPHGRRRACKCAVRRRSPAQCVGAAMPLARLT</sequence>
<name>A0AB38E0W0_XANCH</name>
<reference evidence="3 4" key="1">
    <citation type="submission" date="2017-10" db="EMBL/GenBank/DDBJ databases">
        <authorList>
            <person name="Regsiter A."/>
            <person name="William W."/>
        </authorList>
    </citation>
    <scope>NUCLEOTIDE SEQUENCE [LARGE SCALE GENOMIC DNA]</scope>
    <source>
        <strain evidence="1 4">CFBP6984</strain>
        <strain evidence="2 3">CFBP7430</strain>
    </source>
</reference>
<accession>A0AB38E0W0</accession>
<gene>
    <name evidence="1" type="ORF">XAP6984_470048</name>
    <name evidence="2" type="ORF">XAP7430_440048</name>
</gene>
<dbReference type="Proteomes" id="UP000234166">
    <property type="component" value="Unassembled WGS sequence"/>
</dbReference>
<comment type="caution">
    <text evidence="2">The sequence shown here is derived from an EMBL/GenBank/DDBJ whole genome shotgun (WGS) entry which is preliminary data.</text>
</comment>
<protein>
    <recommendedName>
        <fullName evidence="5">Secreted protein</fullName>
    </recommendedName>
</protein>
<dbReference type="Proteomes" id="UP000234181">
    <property type="component" value="Unassembled WGS sequence"/>
</dbReference>
<dbReference type="EMBL" id="OCYS01000099">
    <property type="protein sequence ID" value="SON90106.1"/>
    <property type="molecule type" value="Genomic_DNA"/>
</dbReference>
<organism evidence="2 3">
    <name type="scientific">Xanthomonas campestris pv. phaseoli</name>
    <dbReference type="NCBI Taxonomy" id="317013"/>
    <lineage>
        <taxon>Bacteria</taxon>
        <taxon>Pseudomonadati</taxon>
        <taxon>Pseudomonadota</taxon>
        <taxon>Gammaproteobacteria</taxon>
        <taxon>Lysobacterales</taxon>
        <taxon>Lysobacteraceae</taxon>
        <taxon>Xanthomonas</taxon>
    </lineage>
</organism>
<dbReference type="EMBL" id="OCYT01000103">
    <property type="protein sequence ID" value="SON82759.1"/>
    <property type="molecule type" value="Genomic_DNA"/>
</dbReference>